<feature type="transmembrane region" description="Helical" evidence="6">
    <location>
        <begin position="850"/>
        <end position="867"/>
    </location>
</feature>
<evidence type="ECO:0000256" key="4">
    <source>
        <dbReference type="ARBA" id="ARBA00023136"/>
    </source>
</evidence>
<dbReference type="GO" id="GO:0005774">
    <property type="term" value="C:vacuolar membrane"/>
    <property type="evidence" value="ECO:0007669"/>
    <property type="project" value="TreeGrafter"/>
</dbReference>
<feature type="transmembrane region" description="Helical" evidence="6">
    <location>
        <begin position="727"/>
        <end position="747"/>
    </location>
</feature>
<feature type="transmembrane region" description="Helical" evidence="6">
    <location>
        <begin position="397"/>
        <end position="419"/>
    </location>
</feature>
<feature type="transmembrane region" description="Helical" evidence="6">
    <location>
        <begin position="689"/>
        <end position="707"/>
    </location>
</feature>
<feature type="transmembrane region" description="Helical" evidence="6">
    <location>
        <begin position="251"/>
        <end position="273"/>
    </location>
</feature>
<feature type="region of interest" description="Disordered" evidence="5">
    <location>
        <begin position="1"/>
        <end position="43"/>
    </location>
</feature>
<protein>
    <recommendedName>
        <fullName evidence="7">Amino acid transporter transmembrane domain-containing protein</fullName>
    </recommendedName>
</protein>
<dbReference type="GO" id="GO:0015179">
    <property type="term" value="F:L-amino acid transmembrane transporter activity"/>
    <property type="evidence" value="ECO:0007669"/>
    <property type="project" value="TreeGrafter"/>
</dbReference>
<feature type="transmembrane region" description="Helical" evidence="6">
    <location>
        <begin position="374"/>
        <end position="391"/>
    </location>
</feature>
<feature type="transmembrane region" description="Helical" evidence="6">
    <location>
        <begin position="211"/>
        <end position="231"/>
    </location>
</feature>
<dbReference type="Pfam" id="PF01490">
    <property type="entry name" value="Aa_trans"/>
    <property type="match status" value="2"/>
</dbReference>
<accession>A0A9P0U456</accession>
<evidence type="ECO:0000256" key="1">
    <source>
        <dbReference type="ARBA" id="ARBA00004141"/>
    </source>
</evidence>
<name>A0A9P0U456_PIEBR</name>
<keyword evidence="9" id="KW-1185">Reference proteome</keyword>
<feature type="transmembrane region" description="Helical" evidence="6">
    <location>
        <begin position="914"/>
        <end position="937"/>
    </location>
</feature>
<feature type="transmembrane region" description="Helical" evidence="6">
    <location>
        <begin position="801"/>
        <end position="829"/>
    </location>
</feature>
<feature type="compositionally biased region" description="Basic and acidic residues" evidence="5">
    <location>
        <begin position="491"/>
        <end position="508"/>
    </location>
</feature>
<gene>
    <name evidence="8" type="ORF">PIBRA_LOCUS14488</name>
</gene>
<feature type="transmembrane region" description="Helical" evidence="6">
    <location>
        <begin position="664"/>
        <end position="684"/>
    </location>
</feature>
<evidence type="ECO:0000259" key="7">
    <source>
        <dbReference type="Pfam" id="PF01490"/>
    </source>
</evidence>
<feature type="transmembrane region" description="Helical" evidence="6">
    <location>
        <begin position="759"/>
        <end position="781"/>
    </location>
</feature>
<feature type="compositionally biased region" description="Basic and acidic residues" evidence="5">
    <location>
        <begin position="519"/>
        <end position="528"/>
    </location>
</feature>
<feature type="transmembrane region" description="Helical" evidence="6">
    <location>
        <begin position="624"/>
        <end position="644"/>
    </location>
</feature>
<dbReference type="PANTHER" id="PTHR22950:SF340">
    <property type="entry name" value="AMINO ACID TRANSPORTER TRANSMEMBRANE DOMAIN-CONTAINING PROTEIN-RELATED"/>
    <property type="match status" value="1"/>
</dbReference>
<sequence length="946" mass="103046">MQRESGEDLKGFPIGKGETDSWRAHRSEAGSPTSRRVDLGDDYDPHEFRQVPNPTNDLETLFHLLRLGLGTGILAMPQAFAKAGLVTGIISTICVAALVTHCLQVLIRAQYGACKAQRVPLMSYPEAARVTFNLGPKALRPFGGPSAVAIDFFLITYQLGVCCVYIVFVADNVKKLCDPHFVASVEMHMLFQLPVLIALNMIPNLKMLAPFSGAANLATFTSLCIVIYFLLTMERSTEPLDLWGSLATFPLFFGTIVFALTAVGVVVAVENNMKTPKSFGRPCGVLHIGMGVVTTLFIAIGYIGYIFCVSECRDVVTLDLPPGAPTTVAIILYVFAIFISYGLHCFVPVDMLWNEYILPRMQGASKARLKCCEISLRVGLGILTFVVAVMVPRLGLFISLFGALCLSALGFCFPALMETCLWYPRPPGTARTLMFLKDSFLFVVGIIGLVSGTYSALLGIIQDRQARSIHRNMMDEKSERLQLQPVSEPATPRREADNDANTDNDRRPQGTGEAEETDYDPHDHRELENPTNNMETLVHLLKCSLGTGILAMPQAFARAGLITGILGTVLGGILVTHCLKVLLRSQYEACRARRVPQLAYPQAAAAALSHGPGFLRRLSKPAPALVDAFLVLYQLGICCVYIVFISDNLKKVVDPIRELPVEVYTGALLLPLVAFNLIPSLKLLAPFSALANVLIFLGLGITLYFLLSGERSPEPLDLWGSAATFPLFFGTILFALTAVGVVIAVENNMKTPKAFLKPCGVLNTGMLIIVVLYVAIGAVGYTYCVSKCSDSITLDLPKGPLAASVMIMFAVAIFISYGLHCYVPVEVVWKGYLLPRLQQNGSQHIRLWEYGLRVVLCLLTFVLAVSVPRLGLFISLFGALCLSALGICFPALMEACQWYPKRASVERSLMFLKDAFLFVVGLIGLVAGTYTALVSIVRSFGPATTD</sequence>
<feature type="transmembrane region" description="Helical" evidence="6">
    <location>
        <begin position="147"/>
        <end position="168"/>
    </location>
</feature>
<feature type="compositionally biased region" description="Basic and acidic residues" evidence="5">
    <location>
        <begin position="17"/>
        <end position="28"/>
    </location>
</feature>
<feature type="domain" description="Amino acid transporter transmembrane" evidence="7">
    <location>
        <begin position="531"/>
        <end position="932"/>
    </location>
</feature>
<dbReference type="EMBL" id="CALOZG010000087">
    <property type="protein sequence ID" value="CAH4039020.1"/>
    <property type="molecule type" value="Genomic_DNA"/>
</dbReference>
<comment type="caution">
    <text evidence="8">The sequence shown here is derived from an EMBL/GenBank/DDBJ whole genome shotgun (WGS) entry which is preliminary data.</text>
</comment>
<reference evidence="8" key="1">
    <citation type="submission" date="2022-05" db="EMBL/GenBank/DDBJ databases">
        <authorList>
            <person name="Okamura Y."/>
        </authorList>
    </citation>
    <scope>NUCLEOTIDE SEQUENCE</scope>
</reference>
<feature type="transmembrane region" description="Helical" evidence="6">
    <location>
        <begin position="873"/>
        <end position="893"/>
    </location>
</feature>
<evidence type="ECO:0000256" key="3">
    <source>
        <dbReference type="ARBA" id="ARBA00022989"/>
    </source>
</evidence>
<feature type="transmembrane region" description="Helical" evidence="6">
    <location>
        <begin position="327"/>
        <end position="353"/>
    </location>
</feature>
<feature type="transmembrane region" description="Helical" evidence="6">
    <location>
        <begin position="440"/>
        <end position="461"/>
    </location>
</feature>
<dbReference type="AlphaFoldDB" id="A0A9P0U456"/>
<feature type="transmembrane region" description="Helical" evidence="6">
    <location>
        <begin position="561"/>
        <end position="583"/>
    </location>
</feature>
<evidence type="ECO:0000313" key="8">
    <source>
        <dbReference type="EMBL" id="CAH4039020.1"/>
    </source>
</evidence>
<evidence type="ECO:0000256" key="6">
    <source>
        <dbReference type="SAM" id="Phobius"/>
    </source>
</evidence>
<keyword evidence="3 6" id="KW-1133">Transmembrane helix</keyword>
<keyword evidence="2 6" id="KW-0812">Transmembrane</keyword>
<feature type="region of interest" description="Disordered" evidence="5">
    <location>
        <begin position="477"/>
        <end position="529"/>
    </location>
</feature>
<evidence type="ECO:0000256" key="5">
    <source>
        <dbReference type="SAM" id="MobiDB-lite"/>
    </source>
</evidence>
<organism evidence="8 9">
    <name type="scientific">Pieris brassicae</name>
    <name type="common">White butterfly</name>
    <name type="synonym">Large white butterfly</name>
    <dbReference type="NCBI Taxonomy" id="7116"/>
    <lineage>
        <taxon>Eukaryota</taxon>
        <taxon>Metazoa</taxon>
        <taxon>Ecdysozoa</taxon>
        <taxon>Arthropoda</taxon>
        <taxon>Hexapoda</taxon>
        <taxon>Insecta</taxon>
        <taxon>Pterygota</taxon>
        <taxon>Neoptera</taxon>
        <taxon>Endopterygota</taxon>
        <taxon>Lepidoptera</taxon>
        <taxon>Glossata</taxon>
        <taxon>Ditrysia</taxon>
        <taxon>Papilionoidea</taxon>
        <taxon>Pieridae</taxon>
        <taxon>Pierinae</taxon>
        <taxon>Pieris</taxon>
    </lineage>
</organism>
<evidence type="ECO:0000313" key="9">
    <source>
        <dbReference type="Proteomes" id="UP001152562"/>
    </source>
</evidence>
<feature type="domain" description="Amino acid transporter transmembrane" evidence="7">
    <location>
        <begin position="59"/>
        <end position="456"/>
    </location>
</feature>
<feature type="transmembrane region" description="Helical" evidence="6">
    <location>
        <begin position="285"/>
        <end position="307"/>
    </location>
</feature>
<keyword evidence="4 6" id="KW-0472">Membrane</keyword>
<dbReference type="InterPro" id="IPR013057">
    <property type="entry name" value="AA_transpt_TM"/>
</dbReference>
<feature type="compositionally biased region" description="Basic and acidic residues" evidence="5">
    <location>
        <begin position="1"/>
        <end position="10"/>
    </location>
</feature>
<dbReference type="PANTHER" id="PTHR22950">
    <property type="entry name" value="AMINO ACID TRANSPORTER"/>
    <property type="match status" value="1"/>
</dbReference>
<evidence type="ECO:0000256" key="2">
    <source>
        <dbReference type="ARBA" id="ARBA00022692"/>
    </source>
</evidence>
<proteinExistence type="predicted"/>
<comment type="subcellular location">
    <subcellularLocation>
        <location evidence="1">Membrane</location>
        <topology evidence="1">Multi-pass membrane protein</topology>
    </subcellularLocation>
</comment>
<dbReference type="Proteomes" id="UP001152562">
    <property type="component" value="Unassembled WGS sequence"/>
</dbReference>